<evidence type="ECO:0000313" key="2">
    <source>
        <dbReference type="EMBL" id="MEY6432266.1"/>
    </source>
</evidence>
<gene>
    <name evidence="2" type="ORF">ABC977_07560</name>
</gene>
<dbReference type="EMBL" id="JBDKXB010000007">
    <property type="protein sequence ID" value="MEY6432266.1"/>
    <property type="molecule type" value="Genomic_DNA"/>
</dbReference>
<evidence type="ECO:0000256" key="1">
    <source>
        <dbReference type="SAM" id="SignalP"/>
    </source>
</evidence>
<feature type="chain" id="PRO_5045886683" evidence="1">
    <location>
        <begin position="23"/>
        <end position="104"/>
    </location>
</feature>
<organism evidence="2 3">
    <name type="scientific">Thioalkalicoccus limnaeus</name>
    <dbReference type="NCBI Taxonomy" id="120681"/>
    <lineage>
        <taxon>Bacteria</taxon>
        <taxon>Pseudomonadati</taxon>
        <taxon>Pseudomonadota</taxon>
        <taxon>Gammaproteobacteria</taxon>
        <taxon>Chromatiales</taxon>
        <taxon>Chromatiaceae</taxon>
        <taxon>Thioalkalicoccus</taxon>
    </lineage>
</organism>
<dbReference type="Proteomes" id="UP001564408">
    <property type="component" value="Unassembled WGS sequence"/>
</dbReference>
<evidence type="ECO:0000313" key="3">
    <source>
        <dbReference type="Proteomes" id="UP001564408"/>
    </source>
</evidence>
<proteinExistence type="predicted"/>
<keyword evidence="3" id="KW-1185">Reference proteome</keyword>
<keyword evidence="1" id="KW-0732">Signal</keyword>
<dbReference type="RefSeq" id="WP_369666655.1">
    <property type="nucleotide sequence ID" value="NZ_JBDKXB010000007.1"/>
</dbReference>
<accession>A0ABV4BCN0</accession>
<protein>
    <submittedName>
        <fullName evidence="2">Uncharacterized protein</fullName>
    </submittedName>
</protein>
<feature type="signal peptide" evidence="1">
    <location>
        <begin position="1"/>
        <end position="22"/>
    </location>
</feature>
<comment type="caution">
    <text evidence="2">The sequence shown here is derived from an EMBL/GenBank/DDBJ whole genome shotgun (WGS) entry which is preliminary data.</text>
</comment>
<sequence>MSKAASLAIGLGILFWAAGASAHTPLCSCYDLGDETILCEGGFSDGSSASGVAMRVIGDDGEPIIEGAMDANSEFEFDRPTGDFKVVFDAGPGHLIEIASSDIH</sequence>
<name>A0ABV4BCN0_9GAMM</name>
<reference evidence="2 3" key="1">
    <citation type="submission" date="2024-05" db="EMBL/GenBank/DDBJ databases">
        <title>Genome Sequence and Characterization of the New Strain Purple Sulfur Bacterium of Genus Thioalkalicoccus.</title>
        <authorList>
            <person name="Bryantseva I.A."/>
            <person name="Kyndt J.A."/>
            <person name="Imhoff J.F."/>
        </authorList>
    </citation>
    <scope>NUCLEOTIDE SEQUENCE [LARGE SCALE GENOMIC DNA]</scope>
    <source>
        <strain evidence="2 3">Um2</strain>
    </source>
</reference>